<evidence type="ECO:0000313" key="2">
    <source>
        <dbReference type="EMBL" id="PAP76974.1"/>
    </source>
</evidence>
<reference evidence="2 3" key="1">
    <citation type="submission" date="2016-11" db="EMBL/GenBank/DDBJ databases">
        <title>Study of marine rhodopsin-containing bacteria.</title>
        <authorList>
            <person name="Yoshizawa S."/>
            <person name="Kumagai Y."/>
            <person name="Kogure K."/>
        </authorList>
    </citation>
    <scope>NUCLEOTIDE SEQUENCE [LARGE SCALE GENOMIC DNA]</scope>
    <source>
        <strain evidence="2 3">SAORIC-28</strain>
    </source>
</reference>
<gene>
    <name evidence="2" type="ORF">BSZ37_11295</name>
</gene>
<evidence type="ECO:0000259" key="1">
    <source>
        <dbReference type="PROSITE" id="PS50222"/>
    </source>
</evidence>
<comment type="caution">
    <text evidence="2">The sequence shown here is derived from an EMBL/GenBank/DDBJ whole genome shotgun (WGS) entry which is preliminary data.</text>
</comment>
<organism evidence="2 3">
    <name type="scientific">Rubrivirga marina</name>
    <dbReference type="NCBI Taxonomy" id="1196024"/>
    <lineage>
        <taxon>Bacteria</taxon>
        <taxon>Pseudomonadati</taxon>
        <taxon>Rhodothermota</taxon>
        <taxon>Rhodothermia</taxon>
        <taxon>Rhodothermales</taxon>
        <taxon>Rubricoccaceae</taxon>
        <taxon>Rubrivirga</taxon>
    </lineage>
</organism>
<protein>
    <recommendedName>
        <fullName evidence="1">EF-hand domain-containing protein</fullName>
    </recommendedName>
</protein>
<dbReference type="InterPro" id="IPR002048">
    <property type="entry name" value="EF_hand_dom"/>
</dbReference>
<dbReference type="PROSITE" id="PS50222">
    <property type="entry name" value="EF_HAND_2"/>
    <property type="match status" value="1"/>
</dbReference>
<dbReference type="GO" id="GO:0005509">
    <property type="term" value="F:calcium ion binding"/>
    <property type="evidence" value="ECO:0007669"/>
    <property type="project" value="InterPro"/>
</dbReference>
<name>A0A271J1Q3_9BACT</name>
<accession>A0A271J1Q3</accession>
<dbReference type="PROSITE" id="PS00018">
    <property type="entry name" value="EF_HAND_1"/>
    <property type="match status" value="1"/>
</dbReference>
<dbReference type="Proteomes" id="UP000216339">
    <property type="component" value="Unassembled WGS sequence"/>
</dbReference>
<feature type="domain" description="EF-hand" evidence="1">
    <location>
        <begin position="80"/>
        <end position="105"/>
    </location>
</feature>
<dbReference type="AlphaFoldDB" id="A0A271J1Q3"/>
<sequence length="314" mass="33551">MLFTGLLLAGCGGGGPVDVQTADAVPLRLDRDDPGKLLGSVLGAYLGPDGGDPVEAGLLSGDGDALVLHPQRLPEAARAALADANGDGAIDWEELAAMLEATYVDARDLPPTLDALRQQADYRAGEPEWFTVEVDGVMTAARRRIHVPLAALREAMRAFADGGTLDYPAGTWIVGEHAVDGDVVETTVKHRRPDGYWDFAVYGPDGALAPATQTEPRSLRVPTQCTGCHLGQRLFEPEKSFPAEAGDGPFGPRAIYVPDAWRSREATALFDEHRRRDDGVLGLYATLYAGRLLADREAGTLGDDDRRLLEALGL</sequence>
<keyword evidence="3" id="KW-1185">Reference proteome</keyword>
<proteinExistence type="predicted"/>
<dbReference type="EMBL" id="MQWD01000001">
    <property type="protein sequence ID" value="PAP76974.1"/>
    <property type="molecule type" value="Genomic_DNA"/>
</dbReference>
<evidence type="ECO:0000313" key="3">
    <source>
        <dbReference type="Proteomes" id="UP000216339"/>
    </source>
</evidence>
<dbReference type="InterPro" id="IPR018247">
    <property type="entry name" value="EF_Hand_1_Ca_BS"/>
</dbReference>